<name>A0A9D2G5P9_9FIRM</name>
<evidence type="ECO:0000256" key="1">
    <source>
        <dbReference type="SAM" id="MobiDB-lite"/>
    </source>
</evidence>
<accession>A0A9D2G5P9</accession>
<dbReference type="Proteomes" id="UP000824102">
    <property type="component" value="Unassembled WGS sequence"/>
</dbReference>
<protein>
    <submittedName>
        <fullName evidence="2">Uncharacterized protein</fullName>
    </submittedName>
</protein>
<dbReference type="AlphaFoldDB" id="A0A9D2G5P9"/>
<gene>
    <name evidence="2" type="ORF">H9964_05925</name>
</gene>
<sequence length="100" mass="10855">MEQKDALLLLILFAAAEDRALRDTLSSALAFYRDNRDMLTLLFAPSKAQKKDGADAPPPKADEAVETEHPTGGTPAESAAREETLDPALVHALFRLRALP</sequence>
<feature type="compositionally biased region" description="Basic and acidic residues" evidence="1">
    <location>
        <begin position="49"/>
        <end position="69"/>
    </location>
</feature>
<feature type="region of interest" description="Disordered" evidence="1">
    <location>
        <begin position="47"/>
        <end position="83"/>
    </location>
</feature>
<proteinExistence type="predicted"/>
<dbReference type="EMBL" id="DXBB01000079">
    <property type="protein sequence ID" value="HIZ73098.1"/>
    <property type="molecule type" value="Genomic_DNA"/>
</dbReference>
<organism evidence="2 3">
    <name type="scientific">Candidatus Gallimonas intestinavium</name>
    <dbReference type="NCBI Taxonomy" id="2838603"/>
    <lineage>
        <taxon>Bacteria</taxon>
        <taxon>Bacillati</taxon>
        <taxon>Bacillota</taxon>
        <taxon>Clostridia</taxon>
        <taxon>Candidatus Gallimonas</taxon>
    </lineage>
</organism>
<reference evidence="2" key="2">
    <citation type="submission" date="2021-04" db="EMBL/GenBank/DDBJ databases">
        <authorList>
            <person name="Gilroy R."/>
        </authorList>
    </citation>
    <scope>NUCLEOTIDE SEQUENCE</scope>
    <source>
        <strain evidence="2">ChiW7-2402</strain>
    </source>
</reference>
<comment type="caution">
    <text evidence="2">The sequence shown here is derived from an EMBL/GenBank/DDBJ whole genome shotgun (WGS) entry which is preliminary data.</text>
</comment>
<evidence type="ECO:0000313" key="3">
    <source>
        <dbReference type="Proteomes" id="UP000824102"/>
    </source>
</evidence>
<reference evidence="2" key="1">
    <citation type="journal article" date="2021" name="PeerJ">
        <title>Extensive microbial diversity within the chicken gut microbiome revealed by metagenomics and culture.</title>
        <authorList>
            <person name="Gilroy R."/>
            <person name="Ravi A."/>
            <person name="Getino M."/>
            <person name="Pursley I."/>
            <person name="Horton D.L."/>
            <person name="Alikhan N.F."/>
            <person name="Baker D."/>
            <person name="Gharbi K."/>
            <person name="Hall N."/>
            <person name="Watson M."/>
            <person name="Adriaenssens E.M."/>
            <person name="Foster-Nyarko E."/>
            <person name="Jarju S."/>
            <person name="Secka A."/>
            <person name="Antonio M."/>
            <person name="Oren A."/>
            <person name="Chaudhuri R.R."/>
            <person name="La Ragione R."/>
            <person name="Hildebrand F."/>
            <person name="Pallen M.J."/>
        </authorList>
    </citation>
    <scope>NUCLEOTIDE SEQUENCE</scope>
    <source>
        <strain evidence="2">ChiW7-2402</strain>
    </source>
</reference>
<evidence type="ECO:0000313" key="2">
    <source>
        <dbReference type="EMBL" id="HIZ73098.1"/>
    </source>
</evidence>